<dbReference type="PRINTS" id="PR00344">
    <property type="entry name" value="BCTRLSENSOR"/>
</dbReference>
<keyword evidence="6 10" id="KW-0812">Transmembrane</keyword>
<evidence type="ECO:0000256" key="4">
    <source>
        <dbReference type="ARBA" id="ARBA00022553"/>
    </source>
</evidence>
<dbReference type="InterPro" id="IPR003661">
    <property type="entry name" value="HisK_dim/P_dom"/>
</dbReference>
<gene>
    <name evidence="13" type="ORF">SAMN02745225_00239</name>
</gene>
<dbReference type="GO" id="GO:0000155">
    <property type="term" value="F:phosphorelay sensor kinase activity"/>
    <property type="evidence" value="ECO:0007669"/>
    <property type="project" value="InterPro"/>
</dbReference>
<dbReference type="InterPro" id="IPR003660">
    <property type="entry name" value="HAMP_dom"/>
</dbReference>
<dbReference type="Pfam" id="PF00512">
    <property type="entry name" value="HisKA"/>
    <property type="match status" value="1"/>
</dbReference>
<dbReference type="Gene3D" id="3.30.565.10">
    <property type="entry name" value="Histidine kinase-like ATPase, C-terminal domain"/>
    <property type="match status" value="1"/>
</dbReference>
<dbReference type="Gene3D" id="1.10.287.130">
    <property type="match status" value="1"/>
</dbReference>
<reference evidence="14" key="1">
    <citation type="submission" date="2016-11" db="EMBL/GenBank/DDBJ databases">
        <authorList>
            <person name="Varghese N."/>
            <person name="Submissions S."/>
        </authorList>
    </citation>
    <scope>NUCLEOTIDE SEQUENCE [LARGE SCALE GENOMIC DNA]</scope>
    <source>
        <strain evidence="14">DSM 19514</strain>
    </source>
</reference>
<dbReference type="InterPro" id="IPR003594">
    <property type="entry name" value="HATPase_dom"/>
</dbReference>
<evidence type="ECO:0000256" key="7">
    <source>
        <dbReference type="ARBA" id="ARBA00022777"/>
    </source>
</evidence>
<evidence type="ECO:0000256" key="2">
    <source>
        <dbReference type="ARBA" id="ARBA00004236"/>
    </source>
</evidence>
<keyword evidence="5" id="KW-0808">Transferase</keyword>
<keyword evidence="4" id="KW-0597">Phosphoprotein</keyword>
<dbReference type="EMBL" id="FQUL01000002">
    <property type="protein sequence ID" value="SHE30546.1"/>
    <property type="molecule type" value="Genomic_DNA"/>
</dbReference>
<evidence type="ECO:0000259" key="12">
    <source>
        <dbReference type="PROSITE" id="PS50885"/>
    </source>
</evidence>
<dbReference type="PANTHER" id="PTHR43711:SF1">
    <property type="entry name" value="HISTIDINE KINASE 1"/>
    <property type="match status" value="1"/>
</dbReference>
<evidence type="ECO:0000256" key="10">
    <source>
        <dbReference type="SAM" id="Phobius"/>
    </source>
</evidence>
<dbReference type="FunFam" id="1.10.287.130:FF:000001">
    <property type="entry name" value="Two-component sensor histidine kinase"/>
    <property type="match status" value="1"/>
</dbReference>
<dbReference type="CDD" id="cd06225">
    <property type="entry name" value="HAMP"/>
    <property type="match status" value="1"/>
</dbReference>
<keyword evidence="14" id="KW-1185">Reference proteome</keyword>
<dbReference type="PANTHER" id="PTHR43711">
    <property type="entry name" value="TWO-COMPONENT HISTIDINE KINASE"/>
    <property type="match status" value="1"/>
</dbReference>
<dbReference type="InterPro" id="IPR050736">
    <property type="entry name" value="Sensor_HK_Regulatory"/>
</dbReference>
<dbReference type="STRING" id="1121881.SAMN02745225_00239"/>
<dbReference type="SMART" id="SM00387">
    <property type="entry name" value="HATPase_c"/>
    <property type="match status" value="1"/>
</dbReference>
<dbReference type="SUPFAM" id="SSF47384">
    <property type="entry name" value="Homodimeric domain of signal transducing histidine kinase"/>
    <property type="match status" value="1"/>
</dbReference>
<evidence type="ECO:0000256" key="8">
    <source>
        <dbReference type="ARBA" id="ARBA00022989"/>
    </source>
</evidence>
<evidence type="ECO:0000256" key="3">
    <source>
        <dbReference type="ARBA" id="ARBA00012438"/>
    </source>
</evidence>
<feature type="transmembrane region" description="Helical" evidence="10">
    <location>
        <begin position="147"/>
        <end position="168"/>
    </location>
</feature>
<organism evidence="13 14">
    <name type="scientific">Ferrithrix thermotolerans DSM 19514</name>
    <dbReference type="NCBI Taxonomy" id="1121881"/>
    <lineage>
        <taxon>Bacteria</taxon>
        <taxon>Bacillati</taxon>
        <taxon>Actinomycetota</taxon>
        <taxon>Acidimicrobiia</taxon>
        <taxon>Acidimicrobiales</taxon>
        <taxon>Acidimicrobiaceae</taxon>
        <taxon>Ferrithrix</taxon>
    </lineage>
</organism>
<comment type="subcellular location">
    <subcellularLocation>
        <location evidence="2">Cell membrane</location>
    </subcellularLocation>
</comment>
<evidence type="ECO:0000256" key="1">
    <source>
        <dbReference type="ARBA" id="ARBA00000085"/>
    </source>
</evidence>
<dbReference type="SUPFAM" id="SSF158472">
    <property type="entry name" value="HAMP domain-like"/>
    <property type="match status" value="1"/>
</dbReference>
<dbReference type="Gene3D" id="6.10.340.10">
    <property type="match status" value="1"/>
</dbReference>
<dbReference type="AlphaFoldDB" id="A0A1M4SEC6"/>
<dbReference type="EC" id="2.7.13.3" evidence="3"/>
<dbReference type="Pfam" id="PF00672">
    <property type="entry name" value="HAMP"/>
    <property type="match status" value="1"/>
</dbReference>
<keyword evidence="9" id="KW-0902">Two-component regulatory system</keyword>
<dbReference type="SMART" id="SM00304">
    <property type="entry name" value="HAMP"/>
    <property type="match status" value="1"/>
</dbReference>
<dbReference type="Proteomes" id="UP000184295">
    <property type="component" value="Unassembled WGS sequence"/>
</dbReference>
<dbReference type="GO" id="GO:0005886">
    <property type="term" value="C:plasma membrane"/>
    <property type="evidence" value="ECO:0007669"/>
    <property type="project" value="UniProtKB-SubCell"/>
</dbReference>
<evidence type="ECO:0000256" key="6">
    <source>
        <dbReference type="ARBA" id="ARBA00022692"/>
    </source>
</evidence>
<dbReference type="InterPro" id="IPR036097">
    <property type="entry name" value="HisK_dim/P_sf"/>
</dbReference>
<keyword evidence="8 10" id="KW-1133">Transmembrane helix</keyword>
<dbReference type="PROSITE" id="PS50109">
    <property type="entry name" value="HIS_KIN"/>
    <property type="match status" value="1"/>
</dbReference>
<evidence type="ECO:0000256" key="5">
    <source>
        <dbReference type="ARBA" id="ARBA00022679"/>
    </source>
</evidence>
<proteinExistence type="predicted"/>
<dbReference type="CDD" id="cd00082">
    <property type="entry name" value="HisKA"/>
    <property type="match status" value="1"/>
</dbReference>
<evidence type="ECO:0000313" key="13">
    <source>
        <dbReference type="EMBL" id="SHE30546.1"/>
    </source>
</evidence>
<keyword evidence="10" id="KW-0472">Membrane</keyword>
<accession>A0A1M4SEC6</accession>
<evidence type="ECO:0000256" key="9">
    <source>
        <dbReference type="ARBA" id="ARBA00023012"/>
    </source>
</evidence>
<dbReference type="SMART" id="SM00388">
    <property type="entry name" value="HisKA"/>
    <property type="match status" value="1"/>
</dbReference>
<dbReference type="RefSeq" id="WP_072787931.1">
    <property type="nucleotide sequence ID" value="NZ_FQUL01000002.1"/>
</dbReference>
<comment type="catalytic activity">
    <reaction evidence="1">
        <text>ATP + protein L-histidine = ADP + protein N-phospho-L-histidine.</text>
        <dbReference type="EC" id="2.7.13.3"/>
    </reaction>
</comment>
<dbReference type="SUPFAM" id="SSF55874">
    <property type="entry name" value="ATPase domain of HSP90 chaperone/DNA topoisomerase II/histidine kinase"/>
    <property type="match status" value="1"/>
</dbReference>
<feature type="domain" description="HAMP" evidence="12">
    <location>
        <begin position="170"/>
        <end position="224"/>
    </location>
</feature>
<evidence type="ECO:0000313" key="14">
    <source>
        <dbReference type="Proteomes" id="UP000184295"/>
    </source>
</evidence>
<feature type="domain" description="Histidine kinase" evidence="11">
    <location>
        <begin position="232"/>
        <end position="446"/>
    </location>
</feature>
<dbReference type="InterPro" id="IPR004358">
    <property type="entry name" value="Sig_transdc_His_kin-like_C"/>
</dbReference>
<dbReference type="Pfam" id="PF02518">
    <property type="entry name" value="HATPase_c"/>
    <property type="match status" value="1"/>
</dbReference>
<dbReference type="InterPro" id="IPR005467">
    <property type="entry name" value="His_kinase_dom"/>
</dbReference>
<evidence type="ECO:0000259" key="11">
    <source>
        <dbReference type="PROSITE" id="PS50109"/>
    </source>
</evidence>
<protein>
    <recommendedName>
        <fullName evidence="3">histidine kinase</fullName>
        <ecNumber evidence="3">2.7.13.3</ecNumber>
    </recommendedName>
</protein>
<dbReference type="PROSITE" id="PS50885">
    <property type="entry name" value="HAMP"/>
    <property type="match status" value="1"/>
</dbReference>
<keyword evidence="7 13" id="KW-0418">Kinase</keyword>
<name>A0A1M4SEC6_9ACTN</name>
<sequence length="450" mass="48964">MKRKLVVAFVAAVAVTVLAAGLGVLLVTNRIDKDQTITILSRSSAIFVTLAQRAPSKFYLDLLQGRRLGGALLGVISPTGKVLGHQIARIPASLIKPKLLLKGHVVTWISHNRLYFARPFPLAKPLFHSLTGVIVLARIIPGSAISIAYLLTVSALVLLFAYLISSIISDRITSGLYSLIEVTKRIAKGDLGAKVTLGEDADKELQDLAFAINTMADELAESKEKEQQFLLSVSHDLKTPLTSIVGFSESILDDAVDDPKRAAETILKESRRLERLVGDLLELAKVQSPTFSLEITTCELTQLISDLANAYALRSKESKVEFQFEGISRALTLETDPQRFMQIIANYLDNAFKFASGSVYLGVSEDDDNVVVSVRDDGPGIAAEDSAKVFKEQYRSPRTSSKPGSGIGLLIVGQLAKALGFQVDYRSPITPSGRGTEMRLLIPKSKLWIT</sequence>
<dbReference type="InterPro" id="IPR036890">
    <property type="entry name" value="HATPase_C_sf"/>
</dbReference>